<dbReference type="AlphaFoldDB" id="A0A096C3V3"/>
<organism evidence="1 2">
    <name type="scientific">Prevotella melaninogenica DNF00666</name>
    <dbReference type="NCBI Taxonomy" id="1401073"/>
    <lineage>
        <taxon>Bacteria</taxon>
        <taxon>Pseudomonadati</taxon>
        <taxon>Bacteroidota</taxon>
        <taxon>Bacteroidia</taxon>
        <taxon>Bacteroidales</taxon>
        <taxon>Prevotellaceae</taxon>
        <taxon>Prevotella</taxon>
    </lineage>
</organism>
<accession>A0A096C3V3</accession>
<sequence>MEKRLILLLTILSLCLPYTYAQELTSKVENIATAKPKIMVIPYTHQGEDIRMVLESDVNKRIALTKIKEGFDQRGYTTVDFFGRVKALSKANALGSNQQQDAKSLIIQQSGADIYVEAEISILDSPTGNSVKIIMSGYDISTGNSLANAVCESGKFYTDDYGKLASRATETGINGFLNAMQSKLMDMTENGQSISLTIGFAQNSMLSMSTEVGDERLPLSDDIEMFVAGNSYKENYHIQGTSDKQMIFDDIRIPLTDVEGRTFNANKFGLKLLQYFRSRNIKIERSISNNMIVITIK</sequence>
<evidence type="ECO:0000313" key="2">
    <source>
        <dbReference type="Proteomes" id="UP000029578"/>
    </source>
</evidence>
<dbReference type="EMBL" id="JRNS01000293">
    <property type="protein sequence ID" value="KGF49642.1"/>
    <property type="molecule type" value="Genomic_DNA"/>
</dbReference>
<dbReference type="Proteomes" id="UP000029578">
    <property type="component" value="Unassembled WGS sequence"/>
</dbReference>
<dbReference type="RefSeq" id="WP_036864154.1">
    <property type="nucleotide sequence ID" value="NZ_JRNS01000293.1"/>
</dbReference>
<gene>
    <name evidence="1" type="ORF">HMPREF0661_05535</name>
</gene>
<dbReference type="Pfam" id="PF19672">
    <property type="entry name" value="DUF6175"/>
    <property type="match status" value="1"/>
</dbReference>
<protein>
    <submittedName>
        <fullName evidence="1">Uncharacterized protein</fullName>
    </submittedName>
</protein>
<dbReference type="InterPro" id="IPR046173">
    <property type="entry name" value="DUF6175"/>
</dbReference>
<proteinExistence type="predicted"/>
<evidence type="ECO:0000313" key="1">
    <source>
        <dbReference type="EMBL" id="KGF49642.1"/>
    </source>
</evidence>
<comment type="caution">
    <text evidence="1">The sequence shown here is derived from an EMBL/GenBank/DDBJ whole genome shotgun (WGS) entry which is preliminary data.</text>
</comment>
<name>A0A096C3V3_9BACT</name>
<reference evidence="1 2" key="1">
    <citation type="submission" date="2014-07" db="EMBL/GenBank/DDBJ databases">
        <authorList>
            <person name="McCorrison J."/>
            <person name="Sanka R."/>
            <person name="Torralba M."/>
            <person name="Gillis M."/>
            <person name="Haft D.H."/>
            <person name="Methe B."/>
            <person name="Sutton G."/>
            <person name="Nelson K.E."/>
        </authorList>
    </citation>
    <scope>NUCLEOTIDE SEQUENCE [LARGE SCALE GENOMIC DNA]</scope>
    <source>
        <strain evidence="1 2">DNF00666</strain>
    </source>
</reference>